<gene>
    <name evidence="2" type="ORF">BKA59DRAFT_482923</name>
</gene>
<reference evidence="2" key="1">
    <citation type="journal article" date="2021" name="Nat. Commun.">
        <title>Genetic determinants of endophytism in the Arabidopsis root mycobiome.</title>
        <authorList>
            <person name="Mesny F."/>
            <person name="Miyauchi S."/>
            <person name="Thiergart T."/>
            <person name="Pickel B."/>
            <person name="Atanasova L."/>
            <person name="Karlsson M."/>
            <person name="Huettel B."/>
            <person name="Barry K.W."/>
            <person name="Haridas S."/>
            <person name="Chen C."/>
            <person name="Bauer D."/>
            <person name="Andreopoulos W."/>
            <person name="Pangilinan J."/>
            <person name="LaButti K."/>
            <person name="Riley R."/>
            <person name="Lipzen A."/>
            <person name="Clum A."/>
            <person name="Drula E."/>
            <person name="Henrissat B."/>
            <person name="Kohler A."/>
            <person name="Grigoriev I.V."/>
            <person name="Martin F.M."/>
            <person name="Hacquard S."/>
        </authorList>
    </citation>
    <scope>NUCLEOTIDE SEQUENCE</scope>
    <source>
        <strain evidence="2">MPI-SDFR-AT-0068</strain>
    </source>
</reference>
<evidence type="ECO:0000313" key="3">
    <source>
        <dbReference type="Proteomes" id="UP000813427"/>
    </source>
</evidence>
<dbReference type="AlphaFoldDB" id="A0A8K0W8D2"/>
<accession>A0A8K0W8D2</accession>
<dbReference type="EMBL" id="JAGPXF010000006">
    <property type="protein sequence ID" value="KAH7238714.1"/>
    <property type="molecule type" value="Genomic_DNA"/>
</dbReference>
<name>A0A8K0W8D2_9HYPO</name>
<organism evidence="2 3">
    <name type="scientific">Fusarium tricinctum</name>
    <dbReference type="NCBI Taxonomy" id="61284"/>
    <lineage>
        <taxon>Eukaryota</taxon>
        <taxon>Fungi</taxon>
        <taxon>Dikarya</taxon>
        <taxon>Ascomycota</taxon>
        <taxon>Pezizomycotina</taxon>
        <taxon>Sordariomycetes</taxon>
        <taxon>Hypocreomycetidae</taxon>
        <taxon>Hypocreales</taxon>
        <taxon>Nectriaceae</taxon>
        <taxon>Fusarium</taxon>
        <taxon>Fusarium tricinctum species complex</taxon>
    </lineage>
</organism>
<evidence type="ECO:0000256" key="1">
    <source>
        <dbReference type="SAM" id="Coils"/>
    </source>
</evidence>
<dbReference type="OrthoDB" id="1577640at2759"/>
<proteinExistence type="predicted"/>
<comment type="caution">
    <text evidence="2">The sequence shown here is derived from an EMBL/GenBank/DDBJ whole genome shotgun (WGS) entry which is preliminary data.</text>
</comment>
<sequence>MSDPLSVAGSAVGIISLGIQVCNGLLVYADAIRGRSQDLNDHLDQVRPLLALFKSLKVTIAKLEILNPEHAKILFDHLKQAEDKLRGLQELLNEIGASPSTTTDIKGKIKEPFRVAIYPIKKSKLEGARQTVQALLSSLTTVIQTVGLDLDISQNHVFRDIHSGITVISSGNDELKAATETNSSKLDNIGHHLVSTQQDLRGFSKQANGQLETINIGTQEGLENTRAILSLLNDLSLQTKQTSVSYSTRTKESYDITRQLVTTLGPRIPPSSLKNACDVYSTDPDSVARSLGDAFRFQRQTLRQDNCRCSLQTRRRVKYVYGLRVFYESMDHHTGCSLAKYNAKNFRTKAGAQLKLQLTGLFSALVEVSLCLTKGAGGTSISSSLRCRALSDYFTNPVVGLIHDFARGVGRQPELVHLPSALQMLRRQITECFEQGKASPYDKLYSNVSSVEDYWEVFLSVAGFRFHNDASENEKNWGLIASTASWLIDMCPPEPAGLKQFMWFDRLCHAYEDRNIATPLLDLLRSIIQVIGSGNDTMALVLSWVPARYAFQVVTPFSPWLDVSPIIRAILFKSIDELNHQITSNHDSVLETVSGFTTLHLCREWAPGLRRLLQTKARPLLYERDPNSRNFFLSLYYNYFSCLSPCIINPDVLSLLFEHGFSSFPENSFHTLNLHLSTRKSENIQIIAEHMANRLQRLYKLAIALGVLGKKQKTSEGLKIPDFREAACWCVVIQDMGESVDPSLMVPLSDDLFVSVYHNTHIAFRHFEIFLASGFDHQAVRNELGLPPIFISRPDAYCSHSTFTEFKRLQIEEYLPWLTDHGFMVQTPRDPLNLGLNVHATGAHFVAAQAGSCLGIVVIDVPEDVDDCRSLQSARDLFCFLAEVPDRDECSCWCHMNGEGCSPIQLLYRTRAHDGSRALFSMAIRRHECWEYTCLNTLWLESNLFKMPSSIEIGEGGEPKTSDSQSLAQALEFIRLLTFEALDMRHTCCMYTELDNPDIKLEQGFPLRYNGYDSKFILNCNPETAKSIRDDAYEQTSARLLDTLMAEFEICLKQDYHGKTVSEFISGYWQHRIQKLYAVREEEIEKMEQTLGKVQTGVWPEAVKRLIIRRKIVTPM</sequence>
<keyword evidence="3" id="KW-1185">Reference proteome</keyword>
<feature type="coiled-coil region" evidence="1">
    <location>
        <begin position="71"/>
        <end position="98"/>
    </location>
</feature>
<dbReference type="Proteomes" id="UP000813427">
    <property type="component" value="Unassembled WGS sequence"/>
</dbReference>
<keyword evidence="1" id="KW-0175">Coiled coil</keyword>
<protein>
    <recommendedName>
        <fullName evidence="4">Fungal N-terminal domain-containing protein</fullName>
    </recommendedName>
</protein>
<evidence type="ECO:0008006" key="4">
    <source>
        <dbReference type="Google" id="ProtNLM"/>
    </source>
</evidence>
<evidence type="ECO:0000313" key="2">
    <source>
        <dbReference type="EMBL" id="KAH7238714.1"/>
    </source>
</evidence>